<dbReference type="PROSITE" id="PS01124">
    <property type="entry name" value="HTH_ARAC_FAMILY_2"/>
    <property type="match status" value="1"/>
</dbReference>
<evidence type="ECO:0000313" key="6">
    <source>
        <dbReference type="Proteomes" id="UP000589520"/>
    </source>
</evidence>
<dbReference type="InterPro" id="IPR009057">
    <property type="entry name" value="Homeodomain-like_sf"/>
</dbReference>
<evidence type="ECO:0000313" key="5">
    <source>
        <dbReference type="EMBL" id="NYF78902.1"/>
    </source>
</evidence>
<gene>
    <name evidence="5" type="ORF">HDF17_001189</name>
</gene>
<name>A0A7Y9PFM0_9BACT</name>
<evidence type="ECO:0000256" key="1">
    <source>
        <dbReference type="ARBA" id="ARBA00023015"/>
    </source>
</evidence>
<proteinExistence type="predicted"/>
<dbReference type="AlphaFoldDB" id="A0A7Y9PFM0"/>
<keyword evidence="2 5" id="KW-0238">DNA-binding</keyword>
<dbReference type="InterPro" id="IPR018060">
    <property type="entry name" value="HTH_AraC"/>
</dbReference>
<dbReference type="Proteomes" id="UP000589520">
    <property type="component" value="Unassembled WGS sequence"/>
</dbReference>
<evidence type="ECO:0000256" key="2">
    <source>
        <dbReference type="ARBA" id="ARBA00023125"/>
    </source>
</evidence>
<evidence type="ECO:0000259" key="4">
    <source>
        <dbReference type="PROSITE" id="PS01124"/>
    </source>
</evidence>
<reference evidence="5 6" key="1">
    <citation type="submission" date="2020-07" db="EMBL/GenBank/DDBJ databases">
        <title>Genomic Encyclopedia of Type Strains, Phase IV (KMG-V): Genome sequencing to study the core and pangenomes of soil and plant-associated prokaryotes.</title>
        <authorList>
            <person name="Whitman W."/>
        </authorList>
    </citation>
    <scope>NUCLEOTIDE SEQUENCE [LARGE SCALE GENOMIC DNA]</scope>
    <source>
        <strain evidence="5 6">X4EP2</strain>
    </source>
</reference>
<dbReference type="GO" id="GO:0003700">
    <property type="term" value="F:DNA-binding transcription factor activity"/>
    <property type="evidence" value="ECO:0007669"/>
    <property type="project" value="InterPro"/>
</dbReference>
<dbReference type="SMART" id="SM00342">
    <property type="entry name" value="HTH_ARAC"/>
    <property type="match status" value="1"/>
</dbReference>
<accession>A0A7Y9PFM0</accession>
<dbReference type="InterPro" id="IPR050204">
    <property type="entry name" value="AraC_XylS_family_regulators"/>
</dbReference>
<dbReference type="SUPFAM" id="SSF46689">
    <property type="entry name" value="Homeodomain-like"/>
    <property type="match status" value="2"/>
</dbReference>
<protein>
    <submittedName>
        <fullName evidence="5">AraC-like DNA-binding protein</fullName>
    </submittedName>
</protein>
<keyword evidence="6" id="KW-1185">Reference proteome</keyword>
<dbReference type="Pfam" id="PF12833">
    <property type="entry name" value="HTH_18"/>
    <property type="match status" value="1"/>
</dbReference>
<dbReference type="PANTHER" id="PTHR46796:SF13">
    <property type="entry name" value="HTH-TYPE TRANSCRIPTIONAL ACTIVATOR RHAS"/>
    <property type="match status" value="1"/>
</dbReference>
<keyword evidence="1" id="KW-0805">Transcription regulation</keyword>
<organism evidence="5 6">
    <name type="scientific">Granulicella arctica</name>
    <dbReference type="NCBI Taxonomy" id="940613"/>
    <lineage>
        <taxon>Bacteria</taxon>
        <taxon>Pseudomonadati</taxon>
        <taxon>Acidobacteriota</taxon>
        <taxon>Terriglobia</taxon>
        <taxon>Terriglobales</taxon>
        <taxon>Acidobacteriaceae</taxon>
        <taxon>Granulicella</taxon>
    </lineage>
</organism>
<sequence length="269" mass="30332">MSQVRHFAHQPSWPLRRYVREILWVSSEHHRVQVLLPETALTLVLRQSGAASLGGASLPNAIVSGLQRRTRMVEHAPHSSLVIVRFTEVGAAAILHDRVDMLYNQTLPLVDLLPRQEVDDIQNALADVCTIPQQISVVEEFLSNRIDAQNEIAKRSISPQIEAAVQMIRNSNGRSSIRGIARHLAMSQSALERHFRAAVGATPKDLARLVRLQHICRLWDSGKSLTDIAFHAGYADQPHLIRDFRLFTDMSPESFFRSSSPRNLPIFYK</sequence>
<dbReference type="Gene3D" id="1.10.10.60">
    <property type="entry name" value="Homeodomain-like"/>
    <property type="match status" value="1"/>
</dbReference>
<evidence type="ECO:0000256" key="3">
    <source>
        <dbReference type="ARBA" id="ARBA00023163"/>
    </source>
</evidence>
<feature type="domain" description="HTH araC/xylS-type" evidence="4">
    <location>
        <begin position="162"/>
        <end position="258"/>
    </location>
</feature>
<comment type="caution">
    <text evidence="5">The sequence shown here is derived from an EMBL/GenBank/DDBJ whole genome shotgun (WGS) entry which is preliminary data.</text>
</comment>
<dbReference type="EMBL" id="JACCCW010000001">
    <property type="protein sequence ID" value="NYF78902.1"/>
    <property type="molecule type" value="Genomic_DNA"/>
</dbReference>
<dbReference type="RefSeq" id="WP_179488708.1">
    <property type="nucleotide sequence ID" value="NZ_JACCCW010000001.1"/>
</dbReference>
<dbReference type="GO" id="GO:0043565">
    <property type="term" value="F:sequence-specific DNA binding"/>
    <property type="evidence" value="ECO:0007669"/>
    <property type="project" value="InterPro"/>
</dbReference>
<dbReference type="PANTHER" id="PTHR46796">
    <property type="entry name" value="HTH-TYPE TRANSCRIPTIONAL ACTIVATOR RHAS-RELATED"/>
    <property type="match status" value="1"/>
</dbReference>
<keyword evidence="3" id="KW-0804">Transcription</keyword>